<organism evidence="3 4">
    <name type="scientific">Paramuricea clavata</name>
    <name type="common">Red gorgonian</name>
    <name type="synonym">Violescent sea-whip</name>
    <dbReference type="NCBI Taxonomy" id="317549"/>
    <lineage>
        <taxon>Eukaryota</taxon>
        <taxon>Metazoa</taxon>
        <taxon>Cnidaria</taxon>
        <taxon>Anthozoa</taxon>
        <taxon>Octocorallia</taxon>
        <taxon>Malacalcyonacea</taxon>
        <taxon>Plexauridae</taxon>
        <taxon>Paramuricea</taxon>
    </lineage>
</organism>
<evidence type="ECO:0000256" key="1">
    <source>
        <dbReference type="SAM" id="MobiDB-lite"/>
    </source>
</evidence>
<evidence type="ECO:0000313" key="4">
    <source>
        <dbReference type="Proteomes" id="UP001152795"/>
    </source>
</evidence>
<dbReference type="EMBL" id="CACRXK020006202">
    <property type="protein sequence ID" value="CAB4008699.1"/>
    <property type="molecule type" value="Genomic_DNA"/>
</dbReference>
<feature type="domain" description="DEAD-box helicase OB fold" evidence="2">
    <location>
        <begin position="18"/>
        <end position="96"/>
    </location>
</feature>
<dbReference type="Pfam" id="PF07717">
    <property type="entry name" value="OB_NTP_bind"/>
    <property type="match status" value="1"/>
</dbReference>
<evidence type="ECO:0000259" key="2">
    <source>
        <dbReference type="Pfam" id="PF07717"/>
    </source>
</evidence>
<dbReference type="AlphaFoldDB" id="A0A7D9EEQ2"/>
<protein>
    <recommendedName>
        <fullName evidence="2">DEAD-box helicase OB fold domain-containing protein</fullName>
    </recommendedName>
</protein>
<proteinExistence type="predicted"/>
<evidence type="ECO:0000313" key="3">
    <source>
        <dbReference type="EMBL" id="CAB4008699.1"/>
    </source>
</evidence>
<feature type="region of interest" description="Disordered" evidence="1">
    <location>
        <begin position="112"/>
        <end position="146"/>
    </location>
</feature>
<reference evidence="3" key="1">
    <citation type="submission" date="2020-04" db="EMBL/GenBank/DDBJ databases">
        <authorList>
            <person name="Alioto T."/>
            <person name="Alioto T."/>
            <person name="Gomez Garrido J."/>
        </authorList>
    </citation>
    <scope>NUCLEOTIDE SEQUENCE</scope>
    <source>
        <strain evidence="3">A484AB</strain>
    </source>
</reference>
<dbReference type="Proteomes" id="UP001152795">
    <property type="component" value="Unassembled WGS sequence"/>
</dbReference>
<comment type="caution">
    <text evidence="3">The sequence shown here is derived from an EMBL/GenBank/DDBJ whole genome shotgun (WGS) entry which is preliminary data.</text>
</comment>
<sequence length="168" mass="19113">MEENSKKPTRQKSNKEAILKALCQGLFHNTARKGAGNSFRTMDGHGTTVFIHPSSAMFGEEADFDWILFHDVIWTSKIYVKTVCPINYERIHDLLPRIHEASNLSLAGNRSVQAKNDGSCHGNEAEQNDESLTQSSTSVERRNNEQSIMAARERYLARKLKKEQEVYE</sequence>
<gene>
    <name evidence="3" type="ORF">PACLA_8A047523</name>
</gene>
<dbReference type="OrthoDB" id="10253254at2759"/>
<keyword evidence="4" id="KW-1185">Reference proteome</keyword>
<dbReference type="InterPro" id="IPR011709">
    <property type="entry name" value="DEAD-box_helicase_OB_fold"/>
</dbReference>
<name>A0A7D9EEQ2_PARCT</name>
<accession>A0A7D9EEQ2</accession>